<dbReference type="Proteomes" id="UP000652231">
    <property type="component" value="Unassembled WGS sequence"/>
</dbReference>
<dbReference type="EMBL" id="BMGK01000002">
    <property type="protein sequence ID" value="GGD83414.1"/>
    <property type="molecule type" value="Genomic_DNA"/>
</dbReference>
<gene>
    <name evidence="1" type="ORF">GCM10011312_04400</name>
</gene>
<dbReference type="PROSITE" id="PS51257">
    <property type="entry name" value="PROKAR_LIPOPROTEIN"/>
    <property type="match status" value="1"/>
</dbReference>
<evidence type="ECO:0000313" key="1">
    <source>
        <dbReference type="EMBL" id="GGD83414.1"/>
    </source>
</evidence>
<accession>A0A8J2Y8W6</accession>
<keyword evidence="2" id="KW-1185">Reference proteome</keyword>
<dbReference type="RefSeq" id="WP_188439054.1">
    <property type="nucleotide sequence ID" value="NZ_BMGK01000002.1"/>
</dbReference>
<reference evidence="1" key="1">
    <citation type="journal article" date="2014" name="Int. J. Syst. Evol. Microbiol.">
        <title>Complete genome sequence of Corynebacterium casei LMG S-19264T (=DSM 44701T), isolated from a smear-ripened cheese.</title>
        <authorList>
            <consortium name="US DOE Joint Genome Institute (JGI-PGF)"/>
            <person name="Walter F."/>
            <person name="Albersmeier A."/>
            <person name="Kalinowski J."/>
            <person name="Ruckert C."/>
        </authorList>
    </citation>
    <scope>NUCLEOTIDE SEQUENCE</scope>
    <source>
        <strain evidence="1">CGMCC 1.12924</strain>
    </source>
</reference>
<evidence type="ECO:0000313" key="2">
    <source>
        <dbReference type="Proteomes" id="UP000652231"/>
    </source>
</evidence>
<protein>
    <submittedName>
        <fullName evidence="1">Uncharacterized protein</fullName>
    </submittedName>
</protein>
<comment type="caution">
    <text evidence="1">The sequence shown here is derived from an EMBL/GenBank/DDBJ whole genome shotgun (WGS) entry which is preliminary data.</text>
</comment>
<sequence>MKPTKSPFTKLIFLLTTLVLCFGILSCKSDKKEDTDETQTMADTEKEAVIEIITEAMEFQMQDTIPAGWNSFHYKNQSPQTHFFLIEKYPDGKTLEDALKEVVPVFTEGMDLINKGQFDESMAAFGKLPEWYGEVQFMGGSGLLSPERTSENTLKLDPGYYLMECYVKMPNGVFHTSMGMIRDFVVSDEDSGIAEPEATIALEVSGAEGIVVNDSITAGTHTFSVFFKDQKVHENFVGHDVNLARLEEGDNFDILEQWMDWSSPEGLIEPAPDGFTFLGGVNDMPQGGIGYFTATLEPGNYVLIAEVPNTREKNMLKKVVVH</sequence>
<organism evidence="1 2">
    <name type="scientific">Planktosalinus lacus</name>
    <dbReference type="NCBI Taxonomy" id="1526573"/>
    <lineage>
        <taxon>Bacteria</taxon>
        <taxon>Pseudomonadati</taxon>
        <taxon>Bacteroidota</taxon>
        <taxon>Flavobacteriia</taxon>
        <taxon>Flavobacteriales</taxon>
        <taxon>Flavobacteriaceae</taxon>
        <taxon>Planktosalinus</taxon>
    </lineage>
</organism>
<proteinExistence type="predicted"/>
<reference evidence="1" key="2">
    <citation type="submission" date="2020-09" db="EMBL/GenBank/DDBJ databases">
        <authorList>
            <person name="Sun Q."/>
            <person name="Zhou Y."/>
        </authorList>
    </citation>
    <scope>NUCLEOTIDE SEQUENCE</scope>
    <source>
        <strain evidence="1">CGMCC 1.12924</strain>
    </source>
</reference>
<dbReference type="AlphaFoldDB" id="A0A8J2Y8W6"/>
<name>A0A8J2Y8W6_9FLAO</name>